<feature type="region of interest" description="Disordered" evidence="1">
    <location>
        <begin position="327"/>
        <end position="359"/>
    </location>
</feature>
<keyword evidence="3" id="KW-1185">Reference proteome</keyword>
<accession>A0A3D8J0V7</accession>
<feature type="region of interest" description="Disordered" evidence="1">
    <location>
        <begin position="286"/>
        <end position="308"/>
    </location>
</feature>
<dbReference type="EMBL" id="NXLW01000020">
    <property type="protein sequence ID" value="RDU70411.1"/>
    <property type="molecule type" value="Genomic_DNA"/>
</dbReference>
<protein>
    <recommendedName>
        <fullName evidence="4">DUF2213 domain-containing protein</fullName>
    </recommendedName>
</protein>
<evidence type="ECO:0008006" key="4">
    <source>
        <dbReference type="Google" id="ProtNLM"/>
    </source>
</evidence>
<dbReference type="Proteomes" id="UP000256424">
    <property type="component" value="Unassembled WGS sequence"/>
</dbReference>
<gene>
    <name evidence="2" type="ORF">CQA66_08360</name>
</gene>
<name>A0A3D8J0V7_9HELI</name>
<evidence type="ECO:0000256" key="1">
    <source>
        <dbReference type="SAM" id="MobiDB-lite"/>
    </source>
</evidence>
<organism evidence="2 3">
    <name type="scientific">Helicobacter aurati</name>
    <dbReference type="NCBI Taxonomy" id="137778"/>
    <lineage>
        <taxon>Bacteria</taxon>
        <taxon>Pseudomonadati</taxon>
        <taxon>Campylobacterota</taxon>
        <taxon>Epsilonproteobacteria</taxon>
        <taxon>Campylobacterales</taxon>
        <taxon>Helicobacteraceae</taxon>
        <taxon>Helicobacter</taxon>
    </lineage>
</organism>
<dbReference type="AlphaFoldDB" id="A0A3D8J0V7"/>
<evidence type="ECO:0000313" key="3">
    <source>
        <dbReference type="Proteomes" id="UP000256424"/>
    </source>
</evidence>
<proteinExistence type="predicted"/>
<evidence type="ECO:0000313" key="2">
    <source>
        <dbReference type="EMBL" id="RDU70411.1"/>
    </source>
</evidence>
<dbReference type="InterPro" id="IPR016913">
    <property type="entry name" value="UCP029215"/>
</dbReference>
<sequence length="477" mass="54641">MNNIFSISENRYIDSNEFLYIKDNAIMKSGVFEYVGNEIGLNDDKIYKVYRPKDELEKVYKSFANKPITLEHEWISIKDNPDRVVGNIGSNITFDKDSGCIIADLLTITNKDAIQDIMNGIRDKLSAGFTQDLIKEDGTHEGIDYQYKQVVTEINHLALCKIPRDSSLIVHDSKNKYREAFKMGYKNLLNSFNSFMKIKGIHAKDSIPDEVIEKVKEALEIVKKSDSDFEGGHDEKILKVLEISENIPFDFQDIETNIDKQVEFKKLKELKDDDIESAYEILRNIAYNPTQDSETENTEDKTQDDNVNQDLESIIRSVISEELKKVLGAKDSEEQDKETKDSECKDNETETSEETKDNIDIEAIKEEITEEIKEQLEKDESEFIEAYDSVSNIVGKFSPYNSKGKRKSVNEIYDYGLKMLSLQNGINVGKVKDSKSAFIACYKTLEKTQDKIMDSKKVNNEIKTDYVIPGEIIKARS</sequence>
<dbReference type="Pfam" id="PF09979">
    <property type="entry name" value="DUF2213"/>
    <property type="match status" value="1"/>
</dbReference>
<reference evidence="2 3" key="1">
    <citation type="submission" date="2018-04" db="EMBL/GenBank/DDBJ databases">
        <title>Novel Campyloabacter and Helicobacter Species and Strains.</title>
        <authorList>
            <person name="Mannion A.J."/>
            <person name="Shen Z."/>
            <person name="Fox J.G."/>
        </authorList>
    </citation>
    <scope>NUCLEOTIDE SEQUENCE [LARGE SCALE GENOMIC DNA]</scope>
    <source>
        <strain evidence="2 3">MIT 97-5075</strain>
    </source>
</reference>
<dbReference type="RefSeq" id="WP_115582630.1">
    <property type="nucleotide sequence ID" value="NZ_NXLW01000020.1"/>
</dbReference>
<comment type="caution">
    <text evidence="2">The sequence shown here is derived from an EMBL/GenBank/DDBJ whole genome shotgun (WGS) entry which is preliminary data.</text>
</comment>